<name>A0A4U5VCF3_COLLU</name>
<evidence type="ECO:0000313" key="3">
    <source>
        <dbReference type="EMBL" id="TKS85241.1"/>
    </source>
</evidence>
<keyword evidence="4" id="KW-1185">Reference proteome</keyword>
<dbReference type="AlphaFoldDB" id="A0A4U5VCF3"/>
<evidence type="ECO:0000259" key="2">
    <source>
        <dbReference type="Pfam" id="PF19440"/>
    </source>
</evidence>
<gene>
    <name evidence="3" type="ORF">D9C73_020102</name>
</gene>
<dbReference type="Pfam" id="PF19440">
    <property type="entry name" value="TTC7_N"/>
    <property type="match status" value="1"/>
</dbReference>
<dbReference type="PANTHER" id="PTHR23083">
    <property type="entry name" value="TETRATRICOPEPTIDE REPEAT PROTEIN, TPR"/>
    <property type="match status" value="1"/>
</dbReference>
<dbReference type="InterPro" id="IPR045819">
    <property type="entry name" value="TTC7_N"/>
</dbReference>
<dbReference type="PANTHER" id="PTHR23083:SF475">
    <property type="entry name" value="TETRATRICOPEPTIDE REPEAT PROTEIN 7A"/>
    <property type="match status" value="1"/>
</dbReference>
<dbReference type="InterPro" id="IPR051722">
    <property type="entry name" value="Endocytosis_PI4K-reg_protein"/>
</dbReference>
<feature type="region of interest" description="Disordered" evidence="1">
    <location>
        <begin position="111"/>
        <end position="164"/>
    </location>
</feature>
<feature type="domain" description="Tetratricopeptide repeat protein 7 N-terminal" evidence="2">
    <location>
        <begin position="1"/>
        <end position="49"/>
    </location>
</feature>
<dbReference type="GO" id="GO:0005886">
    <property type="term" value="C:plasma membrane"/>
    <property type="evidence" value="ECO:0007669"/>
    <property type="project" value="TreeGrafter"/>
</dbReference>
<dbReference type="GO" id="GO:0072659">
    <property type="term" value="P:protein localization to plasma membrane"/>
    <property type="evidence" value="ECO:0007669"/>
    <property type="project" value="TreeGrafter"/>
</dbReference>
<evidence type="ECO:0000313" key="4">
    <source>
        <dbReference type="Proteomes" id="UP000298787"/>
    </source>
</evidence>
<proteinExistence type="predicted"/>
<accession>A0A4U5VCF3</accession>
<dbReference type="GO" id="GO:0046854">
    <property type="term" value="P:phosphatidylinositol phosphate biosynthetic process"/>
    <property type="evidence" value="ECO:0007669"/>
    <property type="project" value="TreeGrafter"/>
</dbReference>
<sequence>MASGDAVISRLPEQAEAREASLQDATSVYDLLTIGMARRGQYDMLSECLERAMKFSFNEFHLWHQLGLSLMAAGKGSFIRPPGHTDRHVSGSAAGTCTAGISSHRAPAGSFITPGGRLTLPPPADSAAERPETPPSCSGHPGFGPQPTPQQLQVKPTKPSYSHRQQKMLVEVLVN</sequence>
<dbReference type="EMBL" id="CM014094">
    <property type="protein sequence ID" value="TKS85241.1"/>
    <property type="molecule type" value="Genomic_DNA"/>
</dbReference>
<protein>
    <submittedName>
        <fullName evidence="3">Tetratricopeptide repeat protein 7B</fullName>
    </submittedName>
</protein>
<organism evidence="3 4">
    <name type="scientific">Collichthys lucidus</name>
    <name type="common">Big head croaker</name>
    <name type="synonym">Sciaena lucida</name>
    <dbReference type="NCBI Taxonomy" id="240159"/>
    <lineage>
        <taxon>Eukaryota</taxon>
        <taxon>Metazoa</taxon>
        <taxon>Chordata</taxon>
        <taxon>Craniata</taxon>
        <taxon>Vertebrata</taxon>
        <taxon>Euteleostomi</taxon>
        <taxon>Actinopterygii</taxon>
        <taxon>Neopterygii</taxon>
        <taxon>Teleostei</taxon>
        <taxon>Neoteleostei</taxon>
        <taxon>Acanthomorphata</taxon>
        <taxon>Eupercaria</taxon>
        <taxon>Sciaenidae</taxon>
        <taxon>Collichthys</taxon>
    </lineage>
</organism>
<reference evidence="3 4" key="1">
    <citation type="submission" date="2019-01" db="EMBL/GenBank/DDBJ databases">
        <title>Genome Assembly of Collichthys lucidus.</title>
        <authorList>
            <person name="Cai M."/>
            <person name="Xiao S."/>
        </authorList>
    </citation>
    <scope>NUCLEOTIDE SEQUENCE [LARGE SCALE GENOMIC DNA]</scope>
    <source>
        <strain evidence="3">JT15FE1705JMU</strain>
        <tissue evidence="3">Muscle</tissue>
    </source>
</reference>
<evidence type="ECO:0000256" key="1">
    <source>
        <dbReference type="SAM" id="MobiDB-lite"/>
    </source>
</evidence>
<feature type="compositionally biased region" description="Polar residues" evidence="1">
    <location>
        <begin position="149"/>
        <end position="163"/>
    </location>
</feature>
<dbReference type="Proteomes" id="UP000298787">
    <property type="component" value="Chromosome 17"/>
</dbReference>
<dbReference type="STRING" id="240159.A0A4U5VCF3"/>